<dbReference type="Pfam" id="PF08238">
    <property type="entry name" value="Sel1"/>
    <property type="match status" value="6"/>
</dbReference>
<dbReference type="Gene3D" id="1.25.40.10">
    <property type="entry name" value="Tetratricopeptide repeat domain"/>
    <property type="match status" value="2"/>
</dbReference>
<keyword evidence="4" id="KW-1185">Reference proteome</keyword>
<dbReference type="EMBL" id="JACIIU010000007">
    <property type="protein sequence ID" value="MBB6261279.1"/>
    <property type="molecule type" value="Genomic_DNA"/>
</dbReference>
<dbReference type="InterPro" id="IPR050767">
    <property type="entry name" value="Sel1_AlgK"/>
</dbReference>
<name>A0A841M0A5_9HYPH</name>
<organism evidence="3 4">
    <name type="scientific">Paenochrobactrum gallinarii</name>
    <dbReference type="NCBI Taxonomy" id="643673"/>
    <lineage>
        <taxon>Bacteria</taxon>
        <taxon>Pseudomonadati</taxon>
        <taxon>Pseudomonadota</taxon>
        <taxon>Alphaproteobacteria</taxon>
        <taxon>Hyphomicrobiales</taxon>
        <taxon>Brucellaceae</taxon>
        <taxon>Paenochrobactrum</taxon>
    </lineage>
</organism>
<evidence type="ECO:0000256" key="2">
    <source>
        <dbReference type="SAM" id="SignalP"/>
    </source>
</evidence>
<protein>
    <recommendedName>
        <fullName evidence="5">Sel1 repeat family protein</fullName>
    </recommendedName>
</protein>
<dbReference type="PANTHER" id="PTHR11102">
    <property type="entry name" value="SEL-1-LIKE PROTEIN"/>
    <property type="match status" value="1"/>
</dbReference>
<feature type="signal peptide" evidence="2">
    <location>
        <begin position="1"/>
        <end position="26"/>
    </location>
</feature>
<dbReference type="AlphaFoldDB" id="A0A841M0A5"/>
<evidence type="ECO:0008006" key="5">
    <source>
        <dbReference type="Google" id="ProtNLM"/>
    </source>
</evidence>
<dbReference type="Proteomes" id="UP000555393">
    <property type="component" value="Unassembled WGS sequence"/>
</dbReference>
<proteinExistence type="predicted"/>
<sequence length="353" mass="37951">MQMLRSFLSGFIGVAAISIAAAPAFSAVEPGAPAAETAKPAGKAEGKADRPNMLPQPATTDELPDELIEIDPNRFGAKPIDAAFGAYQRGLYLTALSLAKPRAEAGDAAAQTLLGEIYSRGLGVPVDPKLAAEWYSKAAAQNDVHAQFQYAVLLLDGEHVKADRVQAESLMKAAAEAGNAMAQFNYAQILMQNNPGEKGIEAAYPWFQKASDSNLADAEYAVSQILANGTSAIKKDEAEARFFLLRAAQKNYDTAQLDLATWLVEGRGGERNFDAGFKWMLQAARNGNVAAQARLARLYRDGLGTDGDTVTAAAWYFVARRSGLTAFDLDSMLDGLEDEQIERARKIAETLRQ</sequence>
<evidence type="ECO:0000256" key="1">
    <source>
        <dbReference type="SAM" id="MobiDB-lite"/>
    </source>
</evidence>
<dbReference type="InterPro" id="IPR006597">
    <property type="entry name" value="Sel1-like"/>
</dbReference>
<feature type="region of interest" description="Disordered" evidence="1">
    <location>
        <begin position="36"/>
        <end position="61"/>
    </location>
</feature>
<accession>A0A841M0A5</accession>
<feature type="chain" id="PRO_5032816575" description="Sel1 repeat family protein" evidence="2">
    <location>
        <begin position="27"/>
        <end position="353"/>
    </location>
</feature>
<evidence type="ECO:0000313" key="4">
    <source>
        <dbReference type="Proteomes" id="UP000555393"/>
    </source>
</evidence>
<comment type="caution">
    <text evidence="3">The sequence shown here is derived from an EMBL/GenBank/DDBJ whole genome shotgun (WGS) entry which is preliminary data.</text>
</comment>
<reference evidence="3 4" key="1">
    <citation type="submission" date="2020-08" db="EMBL/GenBank/DDBJ databases">
        <title>Genomic Encyclopedia of Type Strains, Phase IV (KMG-IV): sequencing the most valuable type-strain genomes for metagenomic binning, comparative biology and taxonomic classification.</title>
        <authorList>
            <person name="Goeker M."/>
        </authorList>
    </citation>
    <scope>NUCLEOTIDE SEQUENCE [LARGE SCALE GENOMIC DNA]</scope>
    <source>
        <strain evidence="3 4">DSM 22336</strain>
    </source>
</reference>
<evidence type="ECO:0000313" key="3">
    <source>
        <dbReference type="EMBL" id="MBB6261279.1"/>
    </source>
</evidence>
<keyword evidence="2" id="KW-0732">Signal</keyword>
<dbReference type="InterPro" id="IPR011990">
    <property type="entry name" value="TPR-like_helical_dom_sf"/>
</dbReference>
<gene>
    <name evidence="3" type="ORF">FHS77_001830</name>
</gene>
<dbReference type="SMART" id="SM00671">
    <property type="entry name" value="SEL1"/>
    <property type="match status" value="6"/>
</dbReference>
<dbReference type="PANTHER" id="PTHR11102:SF160">
    <property type="entry name" value="ERAD-ASSOCIATED E3 UBIQUITIN-PROTEIN LIGASE COMPONENT HRD3"/>
    <property type="match status" value="1"/>
</dbReference>
<dbReference type="SUPFAM" id="SSF81901">
    <property type="entry name" value="HCP-like"/>
    <property type="match status" value="1"/>
</dbReference>